<dbReference type="EMBL" id="RBLG01000002">
    <property type="protein sequence ID" value="RKS53826.1"/>
    <property type="molecule type" value="Genomic_DNA"/>
</dbReference>
<dbReference type="SUPFAM" id="SSF142433">
    <property type="entry name" value="CinA-like"/>
    <property type="match status" value="1"/>
</dbReference>
<dbReference type="InterPro" id="IPR008136">
    <property type="entry name" value="CinA_C"/>
</dbReference>
<dbReference type="HAMAP" id="MF_00226_B">
    <property type="entry name" value="CinA_B"/>
    <property type="match status" value="1"/>
</dbReference>
<dbReference type="SUPFAM" id="SSF53218">
    <property type="entry name" value="Molybdenum cofactor biosynthesis proteins"/>
    <property type="match status" value="1"/>
</dbReference>
<accession>A0A495PUZ7</accession>
<evidence type="ECO:0000313" key="3">
    <source>
        <dbReference type="EMBL" id="RKS53826.1"/>
    </source>
</evidence>
<sequence length="416" mass="46397">MIAEIITIGDEILIGQIVDTNSAHIAQELNKIGVSVHQITSVEDEHEHILTTLKEASKRADIILITGGLGPTKDDITKKVLCEFFGDSLVRDDAVLRHIEFLFEKYVTTPISDLNREQALMPSKAIALHNEYGTAPGLWMKNAEKVFIAMPGVPFEMKSLMEREVLPRLIKEFKRPFIYHKTIRTYGLGESAIAQRLEDWENNLPVHIKLAYLPSFGTVRLRLSGKGLNEEDLKFSIEQEFEKIYPILEDIIADVNGENEDITITIRELLNTKNHFLSVAESCTGGELATKFTKNPGASTYFKGGIVTYATKAKEDILSVPHAIIEKNTVVSAEVAEEMARNSRLIFKSDYAISTTGNAGPDKGDSDKDVGTVFIGIATPEKVFSEEFKFGRNREQVVKKAANKALEMLLKELISK</sequence>
<dbReference type="InterPro" id="IPR008135">
    <property type="entry name" value="Competence-induced_CinA"/>
</dbReference>
<dbReference type="NCBIfam" id="TIGR00199">
    <property type="entry name" value="PncC_domain"/>
    <property type="match status" value="1"/>
</dbReference>
<dbReference type="Gene3D" id="3.90.950.20">
    <property type="entry name" value="CinA-like"/>
    <property type="match status" value="1"/>
</dbReference>
<dbReference type="InterPro" id="IPR036653">
    <property type="entry name" value="CinA-like_C"/>
</dbReference>
<evidence type="ECO:0000313" key="4">
    <source>
        <dbReference type="Proteomes" id="UP000276282"/>
    </source>
</evidence>
<dbReference type="PANTHER" id="PTHR13939">
    <property type="entry name" value="NICOTINAMIDE-NUCLEOTIDE AMIDOHYDROLASE PNCC"/>
    <property type="match status" value="1"/>
</dbReference>
<dbReference type="NCBIfam" id="NF001813">
    <property type="entry name" value="PRK00549.1"/>
    <property type="match status" value="1"/>
</dbReference>
<dbReference type="Pfam" id="PF00994">
    <property type="entry name" value="MoCF_biosynth"/>
    <property type="match status" value="1"/>
</dbReference>
<dbReference type="Proteomes" id="UP000276282">
    <property type="component" value="Unassembled WGS sequence"/>
</dbReference>
<evidence type="ECO:0000256" key="1">
    <source>
        <dbReference type="HAMAP-Rule" id="MF_00226"/>
    </source>
</evidence>
<keyword evidence="4" id="KW-1185">Reference proteome</keyword>
<dbReference type="InterPro" id="IPR036425">
    <property type="entry name" value="MoaB/Mog-like_dom_sf"/>
</dbReference>
<dbReference type="PIRSF" id="PIRSF006728">
    <property type="entry name" value="CinA"/>
    <property type="match status" value="1"/>
</dbReference>
<dbReference type="NCBIfam" id="TIGR00200">
    <property type="entry name" value="cinA_nterm"/>
    <property type="match status" value="1"/>
</dbReference>
<comment type="caution">
    <text evidence="3">The sequence shown here is derived from an EMBL/GenBank/DDBJ whole genome shotgun (WGS) entry which is preliminary data.</text>
</comment>
<evidence type="ECO:0000259" key="2">
    <source>
        <dbReference type="SMART" id="SM00852"/>
    </source>
</evidence>
<dbReference type="PANTHER" id="PTHR13939:SF0">
    <property type="entry name" value="NMN AMIDOHYDROLASE-LIKE PROTEIN YFAY"/>
    <property type="match status" value="1"/>
</dbReference>
<dbReference type="InterPro" id="IPR050101">
    <property type="entry name" value="CinA"/>
</dbReference>
<comment type="similarity">
    <text evidence="1">Belongs to the CinA family.</text>
</comment>
<proteinExistence type="inferred from homology"/>
<dbReference type="Gene3D" id="3.40.980.10">
    <property type="entry name" value="MoaB/Mog-like domain"/>
    <property type="match status" value="1"/>
</dbReference>
<name>A0A495PUZ7_9FLAO</name>
<dbReference type="NCBIfam" id="TIGR00177">
    <property type="entry name" value="molyb_syn"/>
    <property type="match status" value="1"/>
</dbReference>
<dbReference type="OrthoDB" id="9801454at2"/>
<dbReference type="InterPro" id="IPR041424">
    <property type="entry name" value="CinA_KH"/>
</dbReference>
<dbReference type="Pfam" id="PF02464">
    <property type="entry name" value="CinA"/>
    <property type="match status" value="1"/>
</dbReference>
<dbReference type="Pfam" id="PF18146">
    <property type="entry name" value="CinA_KH"/>
    <property type="match status" value="1"/>
</dbReference>
<protein>
    <recommendedName>
        <fullName evidence="1">CinA-like protein</fullName>
    </recommendedName>
</protein>
<dbReference type="AlphaFoldDB" id="A0A495PUZ7"/>
<dbReference type="SMART" id="SM00852">
    <property type="entry name" value="MoCF_biosynth"/>
    <property type="match status" value="1"/>
</dbReference>
<gene>
    <name evidence="3" type="ORF">BC962_2085</name>
</gene>
<dbReference type="CDD" id="cd00885">
    <property type="entry name" value="cinA"/>
    <property type="match status" value="1"/>
</dbReference>
<feature type="domain" description="MoaB/Mog" evidence="2">
    <location>
        <begin position="4"/>
        <end position="172"/>
    </location>
</feature>
<organism evidence="3 4">
    <name type="scientific">Gillisia mitskevichiae</name>
    <dbReference type="NCBI Taxonomy" id="270921"/>
    <lineage>
        <taxon>Bacteria</taxon>
        <taxon>Pseudomonadati</taxon>
        <taxon>Bacteroidota</taxon>
        <taxon>Flavobacteriia</taxon>
        <taxon>Flavobacteriales</taxon>
        <taxon>Flavobacteriaceae</taxon>
        <taxon>Gillisia</taxon>
    </lineage>
</organism>
<dbReference type="RefSeq" id="WP_121345897.1">
    <property type="nucleotide sequence ID" value="NZ_RBLG01000002.1"/>
</dbReference>
<dbReference type="InterPro" id="IPR001453">
    <property type="entry name" value="MoaB/Mog_dom"/>
</dbReference>
<reference evidence="3 4" key="1">
    <citation type="submission" date="2018-10" db="EMBL/GenBank/DDBJ databases">
        <title>Genomic Encyclopedia of Archaeal and Bacterial Type Strains, Phase II (KMG-II): from individual species to whole genera.</title>
        <authorList>
            <person name="Goeker M."/>
        </authorList>
    </citation>
    <scope>NUCLEOTIDE SEQUENCE [LARGE SCALE GENOMIC DNA]</scope>
    <source>
        <strain evidence="3 4">DSM 19839</strain>
    </source>
</reference>